<dbReference type="SUPFAM" id="SSF53850">
    <property type="entry name" value="Periplasmic binding protein-like II"/>
    <property type="match status" value="1"/>
</dbReference>
<keyword evidence="4" id="KW-1185">Reference proteome</keyword>
<dbReference type="Pfam" id="PF03401">
    <property type="entry name" value="TctC"/>
    <property type="match status" value="1"/>
</dbReference>
<accession>A0ABT0DKI0</accession>
<name>A0ABT0DKI0_9HYPH</name>
<dbReference type="EMBL" id="JALKCG010000001">
    <property type="protein sequence ID" value="MCK0207791.1"/>
    <property type="molecule type" value="Genomic_DNA"/>
</dbReference>
<feature type="chain" id="PRO_5045995123" evidence="2">
    <location>
        <begin position="24"/>
        <end position="324"/>
    </location>
</feature>
<evidence type="ECO:0000313" key="3">
    <source>
        <dbReference type="EMBL" id="MCK0207791.1"/>
    </source>
</evidence>
<evidence type="ECO:0000256" key="2">
    <source>
        <dbReference type="SAM" id="SignalP"/>
    </source>
</evidence>
<dbReference type="PANTHER" id="PTHR42928:SF5">
    <property type="entry name" value="BLR1237 PROTEIN"/>
    <property type="match status" value="1"/>
</dbReference>
<proteinExistence type="inferred from homology"/>
<dbReference type="InterPro" id="IPR005064">
    <property type="entry name" value="BUG"/>
</dbReference>
<sequence length="324" mass="34513">MPSKIALGLVASLALLCAGSASAQTNKYDYPVTTVTLTTHSKPGSGSDLFLRKLSKALSEEMGITFVVDYWAGGSGAKAMAQLAKAKPDGSVFYATTPTHVTTSLLSAPPVTYKDIDYAVNVFFDPEIIYTLTGSPFNTMKDAVAWSKANPGKARWGGSTAGSLERQILERINSANDAKATVIPQDDGAALLINVLGGSVDLGVGELQELNSYIEAGKVKVLGVYYPDRLAALPNATTIQEQGLDKDVIRKFRGLAAPKGVPPATIAKLEKAVQAILANPEFKKEYEADALVAGYMSQADYRAFMAKFVTEQEGFLKQFGVTQN</sequence>
<organism evidence="3 4">
    <name type="scientific">Ancylobacter koreensis</name>
    <dbReference type="NCBI Taxonomy" id="266121"/>
    <lineage>
        <taxon>Bacteria</taxon>
        <taxon>Pseudomonadati</taxon>
        <taxon>Pseudomonadota</taxon>
        <taxon>Alphaproteobacteria</taxon>
        <taxon>Hyphomicrobiales</taxon>
        <taxon>Xanthobacteraceae</taxon>
        <taxon>Ancylobacter</taxon>
    </lineage>
</organism>
<dbReference type="Gene3D" id="3.40.190.10">
    <property type="entry name" value="Periplasmic binding protein-like II"/>
    <property type="match status" value="1"/>
</dbReference>
<dbReference type="Gene3D" id="3.40.190.150">
    <property type="entry name" value="Bordetella uptake gene, domain 1"/>
    <property type="match status" value="1"/>
</dbReference>
<feature type="signal peptide" evidence="2">
    <location>
        <begin position="1"/>
        <end position="23"/>
    </location>
</feature>
<comment type="similarity">
    <text evidence="1">Belongs to the UPF0065 (bug) family.</text>
</comment>
<dbReference type="PANTHER" id="PTHR42928">
    <property type="entry name" value="TRICARBOXYLATE-BINDING PROTEIN"/>
    <property type="match status" value="1"/>
</dbReference>
<protein>
    <submittedName>
        <fullName evidence="3">Tripartite tricarboxylate transporter substrate binding protein</fullName>
    </submittedName>
</protein>
<reference evidence="4" key="2">
    <citation type="submission" date="2023-07" db="EMBL/GenBank/DDBJ databases">
        <title>Ancylobacter moscoviensis sp. nov., facultatively methylotrophic bacteria from activated sludge and the reclassification of Starkeya novella (Starkey 1934) Kelly et al. 2000 as Ancylobacter novellus comb. nov., Starkeya koreensis Im et al. 2006 as Ancylobacter koreensis comb.nov., Angulomicrobium tetraedrale Vasil'eva et al. 1986 as Ancylobacter tetraedralis comb. nov., Angulomicrobium amanitiforme Fritz et al. 2004 as Ancylobacter amanitiformis comb. nov. and Methylorhabdus multivorans Doronina et al. 1996 as Ancylobacter multivorans comb. nov. and emended description of the genus Ancylobacter.</title>
        <authorList>
            <person name="Doronina N."/>
            <person name="Chemodurova A."/>
            <person name="Grouzdev D."/>
            <person name="Koziaeva V."/>
            <person name="Shi W."/>
            <person name="Wu L."/>
            <person name="Kaparullina E."/>
        </authorList>
    </citation>
    <scope>NUCLEOTIDE SEQUENCE [LARGE SCALE GENOMIC DNA]</scope>
    <source>
        <strain evidence="4">Jip08</strain>
    </source>
</reference>
<dbReference type="InterPro" id="IPR042100">
    <property type="entry name" value="Bug_dom1"/>
</dbReference>
<comment type="caution">
    <text evidence="3">The sequence shown here is derived from an EMBL/GenBank/DDBJ whole genome shotgun (WGS) entry which is preliminary data.</text>
</comment>
<reference evidence="3 4" key="1">
    <citation type="submission" date="2022-04" db="EMBL/GenBank/DDBJ databases">
        <authorList>
            <person name="Grouzdev D.S."/>
            <person name="Pantiukh K.S."/>
            <person name="Krutkina M.S."/>
        </authorList>
    </citation>
    <scope>NUCLEOTIDE SEQUENCE [LARGE SCALE GENOMIC DNA]</scope>
    <source>
        <strain evidence="3 4">Jip08</strain>
    </source>
</reference>
<dbReference type="RefSeq" id="WP_247199719.1">
    <property type="nucleotide sequence ID" value="NZ_JALKCG010000001.1"/>
</dbReference>
<dbReference type="Proteomes" id="UP001202867">
    <property type="component" value="Unassembled WGS sequence"/>
</dbReference>
<gene>
    <name evidence="3" type="ORF">MWN33_07045</name>
</gene>
<dbReference type="PIRSF" id="PIRSF017082">
    <property type="entry name" value="YflP"/>
    <property type="match status" value="1"/>
</dbReference>
<dbReference type="CDD" id="cd07012">
    <property type="entry name" value="PBP2_Bug_TTT"/>
    <property type="match status" value="1"/>
</dbReference>
<evidence type="ECO:0000256" key="1">
    <source>
        <dbReference type="ARBA" id="ARBA00006987"/>
    </source>
</evidence>
<evidence type="ECO:0000313" key="4">
    <source>
        <dbReference type="Proteomes" id="UP001202867"/>
    </source>
</evidence>
<keyword evidence="2" id="KW-0732">Signal</keyword>